<organism evidence="2 3">
    <name type="scientific">Streptodolium elevatio</name>
    <dbReference type="NCBI Taxonomy" id="3157996"/>
    <lineage>
        <taxon>Bacteria</taxon>
        <taxon>Bacillati</taxon>
        <taxon>Actinomycetota</taxon>
        <taxon>Actinomycetes</taxon>
        <taxon>Kitasatosporales</taxon>
        <taxon>Streptomycetaceae</taxon>
        <taxon>Streptodolium</taxon>
    </lineage>
</organism>
<dbReference type="InterPro" id="IPR050471">
    <property type="entry name" value="AB_hydrolase"/>
</dbReference>
<evidence type="ECO:0000259" key="1">
    <source>
        <dbReference type="Pfam" id="PF12697"/>
    </source>
</evidence>
<dbReference type="RefSeq" id="WP_358359608.1">
    <property type="nucleotide sequence ID" value="NZ_JBEZFP010000092.1"/>
</dbReference>
<accession>A0ABV3DP60</accession>
<dbReference type="Pfam" id="PF12697">
    <property type="entry name" value="Abhydrolase_6"/>
    <property type="match status" value="1"/>
</dbReference>
<dbReference type="InterPro" id="IPR000073">
    <property type="entry name" value="AB_hydrolase_1"/>
</dbReference>
<dbReference type="Proteomes" id="UP001551482">
    <property type="component" value="Unassembled WGS sequence"/>
</dbReference>
<keyword evidence="2" id="KW-0378">Hydrolase</keyword>
<comment type="caution">
    <text evidence="2">The sequence shown here is derived from an EMBL/GenBank/DDBJ whole genome shotgun (WGS) entry which is preliminary data.</text>
</comment>
<dbReference type="SUPFAM" id="SSF53474">
    <property type="entry name" value="alpha/beta-Hydrolases"/>
    <property type="match status" value="1"/>
</dbReference>
<name>A0ABV3DP60_9ACTN</name>
<reference evidence="2 3" key="1">
    <citation type="submission" date="2024-06" db="EMBL/GenBank/DDBJ databases">
        <title>The Natural Products Discovery Center: Release of the First 8490 Sequenced Strains for Exploring Actinobacteria Biosynthetic Diversity.</title>
        <authorList>
            <person name="Kalkreuter E."/>
            <person name="Kautsar S.A."/>
            <person name="Yang D."/>
            <person name="Bader C.D."/>
            <person name="Teijaro C.N."/>
            <person name="Fluegel L."/>
            <person name="Davis C.M."/>
            <person name="Simpson J.R."/>
            <person name="Lauterbach L."/>
            <person name="Steele A.D."/>
            <person name="Gui C."/>
            <person name="Meng S."/>
            <person name="Li G."/>
            <person name="Viehrig K."/>
            <person name="Ye F."/>
            <person name="Su P."/>
            <person name="Kiefer A.F."/>
            <person name="Nichols A."/>
            <person name="Cepeda A.J."/>
            <person name="Yan W."/>
            <person name="Fan B."/>
            <person name="Jiang Y."/>
            <person name="Adhikari A."/>
            <person name="Zheng C.-J."/>
            <person name="Schuster L."/>
            <person name="Cowan T.M."/>
            <person name="Smanski M.J."/>
            <person name="Chevrette M.G."/>
            <person name="De Carvalho L.P.S."/>
            <person name="Shen B."/>
        </authorList>
    </citation>
    <scope>NUCLEOTIDE SEQUENCE [LARGE SCALE GENOMIC DNA]</scope>
    <source>
        <strain evidence="2 3">NPDC048946</strain>
    </source>
</reference>
<dbReference type="PANTHER" id="PTHR43433">
    <property type="entry name" value="HYDROLASE, ALPHA/BETA FOLD FAMILY PROTEIN"/>
    <property type="match status" value="1"/>
</dbReference>
<dbReference type="InterPro" id="IPR029058">
    <property type="entry name" value="AB_hydrolase_fold"/>
</dbReference>
<keyword evidence="3" id="KW-1185">Reference proteome</keyword>
<dbReference type="GO" id="GO:0016787">
    <property type="term" value="F:hydrolase activity"/>
    <property type="evidence" value="ECO:0007669"/>
    <property type="project" value="UniProtKB-KW"/>
</dbReference>
<dbReference type="EMBL" id="JBEZFP010000092">
    <property type="protein sequence ID" value="MEU8137550.1"/>
    <property type="molecule type" value="Genomic_DNA"/>
</dbReference>
<feature type="domain" description="AB hydrolase-1" evidence="1">
    <location>
        <begin position="32"/>
        <end position="269"/>
    </location>
</feature>
<evidence type="ECO:0000313" key="2">
    <source>
        <dbReference type="EMBL" id="MEU8137550.1"/>
    </source>
</evidence>
<gene>
    <name evidence="2" type="ORF">AB0C36_29065</name>
</gene>
<proteinExistence type="predicted"/>
<sequence>MTSTHTVASADGTAIAYDRYTPRNPNPAGGTVVLVGGAFSYRKFPKMVQLAEMLADEQGLTVVLHDRRGRGDSGDSPGRHDCAQEIDDLAAVVAAEGGSAALFGWSSGAVLALRAAASGRIPGIERVVAFEPPFVVDRTRHVPPTDLAATLHRLVAEDRRGETVRYFMTKAMGIPSPFVGLMRITPMWSKLTAVAPSTAHDWAVMADHMRGEPLDPADWAGVEVPVLVVSGGRSEALLRTAARAATAALPDARHVEIAKLSHNPKVPLLVAAVDEFLTGRAAGGEPQPGASAPTQA</sequence>
<dbReference type="PANTHER" id="PTHR43433:SF5">
    <property type="entry name" value="AB HYDROLASE-1 DOMAIN-CONTAINING PROTEIN"/>
    <property type="match status" value="1"/>
</dbReference>
<evidence type="ECO:0000313" key="3">
    <source>
        <dbReference type="Proteomes" id="UP001551482"/>
    </source>
</evidence>
<dbReference type="Gene3D" id="3.40.50.1820">
    <property type="entry name" value="alpha/beta hydrolase"/>
    <property type="match status" value="1"/>
</dbReference>
<protein>
    <submittedName>
        <fullName evidence="2">Alpha/beta fold hydrolase</fullName>
    </submittedName>
</protein>